<evidence type="ECO:0000313" key="1">
    <source>
        <dbReference type="EMBL" id="QHT05316.1"/>
    </source>
</evidence>
<sequence length="158" mass="19099">MNVLVLDLLNYNSQYFYFLDTQKNLLLDGYFTKVIYTHMNFTMNGLYFHFPIQHSYIENCKDKYYVHFDINNIQNSSILQSIFKLETQILLHYANFTTHRKNSNMTLYKHLQKGKFRIFEKPPSSLDHFRFILKISGIWETNEEFGITYKWLEAKPLI</sequence>
<reference evidence="1" key="1">
    <citation type="journal article" date="2020" name="Nature">
        <title>Giant virus diversity and host interactions through global metagenomics.</title>
        <authorList>
            <person name="Schulz F."/>
            <person name="Roux S."/>
            <person name="Paez-Espino D."/>
            <person name="Jungbluth S."/>
            <person name="Walsh D.A."/>
            <person name="Denef V.J."/>
            <person name="McMahon K.D."/>
            <person name="Konstantinidis K.T."/>
            <person name="Eloe-Fadrosh E.A."/>
            <person name="Kyrpides N.C."/>
            <person name="Woyke T."/>
        </authorList>
    </citation>
    <scope>NUCLEOTIDE SEQUENCE</scope>
    <source>
        <strain evidence="1">GVMAG-M-3300021375-17</strain>
    </source>
</reference>
<name>A0A6C0CKK8_9ZZZZ</name>
<dbReference type="AlphaFoldDB" id="A0A6C0CKK8"/>
<dbReference type="EMBL" id="MN739452">
    <property type="protein sequence ID" value="QHT05316.1"/>
    <property type="molecule type" value="Genomic_DNA"/>
</dbReference>
<accession>A0A6C0CKK8</accession>
<organism evidence="1">
    <name type="scientific">viral metagenome</name>
    <dbReference type="NCBI Taxonomy" id="1070528"/>
    <lineage>
        <taxon>unclassified sequences</taxon>
        <taxon>metagenomes</taxon>
        <taxon>organismal metagenomes</taxon>
    </lineage>
</organism>
<protein>
    <submittedName>
        <fullName evidence="1">Uncharacterized protein</fullName>
    </submittedName>
</protein>
<proteinExistence type="predicted"/>